<dbReference type="PROSITE" id="PS51257">
    <property type="entry name" value="PROKAR_LIPOPROTEIN"/>
    <property type="match status" value="1"/>
</dbReference>
<dbReference type="Proteomes" id="UP000257039">
    <property type="component" value="Unassembled WGS sequence"/>
</dbReference>
<evidence type="ECO:0008006" key="4">
    <source>
        <dbReference type="Google" id="ProtNLM"/>
    </source>
</evidence>
<dbReference type="AlphaFoldDB" id="A0A4P9VUS8"/>
<dbReference type="RefSeq" id="WP_094788582.1">
    <property type="nucleotide sequence ID" value="NZ_NDXW01000001.1"/>
</dbReference>
<feature type="chain" id="PRO_5020193794" description="Lipoprotein" evidence="1">
    <location>
        <begin position="26"/>
        <end position="195"/>
    </location>
</feature>
<evidence type="ECO:0000256" key="1">
    <source>
        <dbReference type="SAM" id="SignalP"/>
    </source>
</evidence>
<accession>A0A4P9VUS8</accession>
<dbReference type="EMBL" id="NDXW01000001">
    <property type="protein sequence ID" value="RDH45650.1"/>
    <property type="molecule type" value="Genomic_DNA"/>
</dbReference>
<evidence type="ECO:0000313" key="3">
    <source>
        <dbReference type="Proteomes" id="UP000257039"/>
    </source>
</evidence>
<protein>
    <recommendedName>
        <fullName evidence="4">Lipoprotein</fullName>
    </recommendedName>
</protein>
<keyword evidence="1" id="KW-0732">Signal</keyword>
<dbReference type="InterPro" id="IPR005619">
    <property type="entry name" value="Uncharacterised_YajG"/>
</dbReference>
<name>A0A4P9VUS8_9GAMM</name>
<proteinExistence type="predicted"/>
<organism evidence="2 3">
    <name type="scientific">Zooshikella ganghwensis</name>
    <dbReference type="NCBI Taxonomy" id="202772"/>
    <lineage>
        <taxon>Bacteria</taxon>
        <taxon>Pseudomonadati</taxon>
        <taxon>Pseudomonadota</taxon>
        <taxon>Gammaproteobacteria</taxon>
        <taxon>Oceanospirillales</taxon>
        <taxon>Zooshikellaceae</taxon>
        <taxon>Zooshikella</taxon>
    </lineage>
</organism>
<gene>
    <name evidence="2" type="ORF">B9G39_20550</name>
</gene>
<sequence>MMKRTISAVCLGLSILLTMTGCVLSPQQINVNPTITLPTRVPVVQRTVMVNVEDSRPTKVLGTRGGLYDKTSTITIQNDLSRAIKHAVEQGLLQMEMQIDNQNPSVKFNVYIDEINYDTPDSNYVTQVNVSATVKAVVEIGLKRYTGRYQSSAKHRVVKAPSDVKNQEIINDLLNDGLSRMFNDQSLIRFMRSNP</sequence>
<comment type="caution">
    <text evidence="2">The sequence shown here is derived from an EMBL/GenBank/DDBJ whole genome shotgun (WGS) entry which is preliminary data.</text>
</comment>
<reference evidence="2 3" key="1">
    <citation type="submission" date="2017-04" db="EMBL/GenBank/DDBJ databases">
        <title>Draft genome sequence of Zooshikella ganghwensis VG4 isolated from Red Sea sediments.</title>
        <authorList>
            <person name="Rehman Z."/>
            <person name="Alam I."/>
            <person name="Kamau A."/>
            <person name="Bajic V."/>
            <person name="Leiknes T."/>
        </authorList>
    </citation>
    <scope>NUCLEOTIDE SEQUENCE [LARGE SCALE GENOMIC DNA]</scope>
    <source>
        <strain evidence="2 3">VG4</strain>
    </source>
</reference>
<keyword evidence="3" id="KW-1185">Reference proteome</keyword>
<feature type="signal peptide" evidence="1">
    <location>
        <begin position="1"/>
        <end position="25"/>
    </location>
</feature>
<evidence type="ECO:0000313" key="2">
    <source>
        <dbReference type="EMBL" id="RDH45650.1"/>
    </source>
</evidence>
<dbReference type="Pfam" id="PF03923">
    <property type="entry name" value="Lipoprotein_16"/>
    <property type="match status" value="1"/>
</dbReference>